<accession>A0AAW0BAF2</accession>
<evidence type="ECO:0000313" key="1">
    <source>
        <dbReference type="EMBL" id="KAK7023107.1"/>
    </source>
</evidence>
<gene>
    <name evidence="1" type="ORF">R3P38DRAFT_2779842</name>
</gene>
<dbReference type="Proteomes" id="UP001362999">
    <property type="component" value="Unassembled WGS sequence"/>
</dbReference>
<comment type="caution">
    <text evidence="1">The sequence shown here is derived from an EMBL/GenBank/DDBJ whole genome shotgun (WGS) entry which is preliminary data.</text>
</comment>
<dbReference type="AlphaFoldDB" id="A0AAW0BAF2"/>
<reference evidence="1 2" key="1">
    <citation type="journal article" date="2024" name="J Genomics">
        <title>Draft genome sequencing and assembly of Favolaschia claudopus CIRM-BRFM 2984 isolated from oak limbs.</title>
        <authorList>
            <person name="Navarro D."/>
            <person name="Drula E."/>
            <person name="Chaduli D."/>
            <person name="Cazenave R."/>
            <person name="Ahrendt S."/>
            <person name="Wang J."/>
            <person name="Lipzen A."/>
            <person name="Daum C."/>
            <person name="Barry K."/>
            <person name="Grigoriev I.V."/>
            <person name="Favel A."/>
            <person name="Rosso M.N."/>
            <person name="Martin F."/>
        </authorList>
    </citation>
    <scope>NUCLEOTIDE SEQUENCE [LARGE SCALE GENOMIC DNA]</scope>
    <source>
        <strain evidence="1 2">CIRM-BRFM 2984</strain>
    </source>
</reference>
<keyword evidence="2" id="KW-1185">Reference proteome</keyword>
<protein>
    <submittedName>
        <fullName evidence="1">Uncharacterized protein</fullName>
    </submittedName>
</protein>
<proteinExistence type="predicted"/>
<dbReference type="EMBL" id="JAWWNJ010000036">
    <property type="protein sequence ID" value="KAK7023107.1"/>
    <property type="molecule type" value="Genomic_DNA"/>
</dbReference>
<name>A0AAW0BAF2_9AGAR</name>
<evidence type="ECO:0000313" key="2">
    <source>
        <dbReference type="Proteomes" id="UP001362999"/>
    </source>
</evidence>
<sequence length="335" mass="38259">MTSETRGPDVAPLALEIAEILHQILQLAIEEATNQRFSETGQHPLNLHPERSSTTFPSTAGALYLQVNRQWRVCGCRPLYHTVILSRQAQIASLAHALRQNQNREPHLGGLIKVLVLYTGLEFGEQFEEIFHYANRIDRLSIPINIYEHIPDRDMNSLLHVLPSMNPRELILRDLPSETEGWVKALGAVQLMDVDEWDERKLFEKICACIRDDWKRLEVLRMAIPALPRNSARHSRIYDALPHANHLRDIHLRKSAVVPVLSGIIPFLFRAPLSAPMTVKYLTTLPHLKLITLQCQPCSLPPEYLDDALKFRIEFAPTNQCLVEEEGFKLVLSTE</sequence>
<organism evidence="1 2">
    <name type="scientific">Favolaschia claudopus</name>
    <dbReference type="NCBI Taxonomy" id="2862362"/>
    <lineage>
        <taxon>Eukaryota</taxon>
        <taxon>Fungi</taxon>
        <taxon>Dikarya</taxon>
        <taxon>Basidiomycota</taxon>
        <taxon>Agaricomycotina</taxon>
        <taxon>Agaricomycetes</taxon>
        <taxon>Agaricomycetidae</taxon>
        <taxon>Agaricales</taxon>
        <taxon>Marasmiineae</taxon>
        <taxon>Mycenaceae</taxon>
        <taxon>Favolaschia</taxon>
    </lineage>
</organism>